<gene>
    <name evidence="1" type="ORF">PUW23_26095</name>
</gene>
<evidence type="ECO:0000313" key="1">
    <source>
        <dbReference type="EMBL" id="WDH85311.1"/>
    </source>
</evidence>
<evidence type="ECO:0000313" key="2">
    <source>
        <dbReference type="Proteomes" id="UP001220962"/>
    </source>
</evidence>
<reference evidence="1" key="1">
    <citation type="submission" date="2023-02" db="EMBL/GenBank/DDBJ databases">
        <title>Pathogen: clinical or host-associated sample.</title>
        <authorList>
            <person name="Hergert J."/>
            <person name="Casey R."/>
            <person name="Wagner J."/>
            <person name="Young E.L."/>
            <person name="Oakeson K.F."/>
        </authorList>
    </citation>
    <scope>NUCLEOTIDE SEQUENCE</scope>
    <source>
        <strain evidence="1">2022CK-00830</strain>
        <plasmid evidence="1">unnamed1</plasmid>
    </source>
</reference>
<keyword evidence="1" id="KW-0614">Plasmid</keyword>
<name>A0AAX3N661_9BACL</name>
<geneLocation type="plasmid" evidence="1 2">
    <name>unnamed1</name>
</geneLocation>
<protein>
    <submittedName>
        <fullName evidence="1">Uncharacterized protein</fullName>
    </submittedName>
</protein>
<dbReference type="EMBL" id="CP118102">
    <property type="protein sequence ID" value="WDH85311.1"/>
    <property type="molecule type" value="Genomic_DNA"/>
</dbReference>
<sequence>MESTNTSESNNTFDYNSALVSTANGLASSANNSANTVSNGNNFTVGNQIQISDNSVLLALLLLFCKCRTCCNCQPSSGSTSGCTCGTSGTTNLEGIISKLLDDEKNKQQRIFDMLNQNNSIA</sequence>
<dbReference type="RefSeq" id="WP_274360048.1">
    <property type="nucleotide sequence ID" value="NZ_CP118102.1"/>
</dbReference>
<dbReference type="AlphaFoldDB" id="A0AAX3N661"/>
<dbReference type="Proteomes" id="UP001220962">
    <property type="component" value="Plasmid unnamed1"/>
</dbReference>
<proteinExistence type="predicted"/>
<accession>A0AAX3N661</accession>
<organism evidence="1 2">
    <name type="scientific">Paenibacillus urinalis</name>
    <dbReference type="NCBI Taxonomy" id="521520"/>
    <lineage>
        <taxon>Bacteria</taxon>
        <taxon>Bacillati</taxon>
        <taxon>Bacillota</taxon>
        <taxon>Bacilli</taxon>
        <taxon>Bacillales</taxon>
        <taxon>Paenibacillaceae</taxon>
        <taxon>Paenibacillus</taxon>
    </lineage>
</organism>